<dbReference type="Proteomes" id="UP000298652">
    <property type="component" value="Chromosome 9"/>
</dbReference>
<dbReference type="PANTHER" id="PTHR22639:SF3">
    <property type="entry name" value="ZINC FINGER CCHC DOMAIN-CONTAINING PROTEIN 3"/>
    <property type="match status" value="1"/>
</dbReference>
<evidence type="ECO:0000256" key="1">
    <source>
        <dbReference type="PROSITE-ProRule" id="PRU00047"/>
    </source>
</evidence>
<feature type="domain" description="CCHC-type" evidence="2">
    <location>
        <begin position="189"/>
        <end position="204"/>
    </location>
</feature>
<dbReference type="AlphaFoldDB" id="A0A4U6TBF6"/>
<dbReference type="GO" id="GO:0003723">
    <property type="term" value="F:RNA binding"/>
    <property type="evidence" value="ECO:0007669"/>
    <property type="project" value="InterPro"/>
</dbReference>
<dbReference type="GO" id="GO:0003690">
    <property type="term" value="F:double-stranded DNA binding"/>
    <property type="evidence" value="ECO:0007669"/>
    <property type="project" value="InterPro"/>
</dbReference>
<gene>
    <name evidence="3" type="ORF">SEVIR_9G577000v2</name>
</gene>
<evidence type="ECO:0000313" key="3">
    <source>
        <dbReference type="EMBL" id="TKV98701.1"/>
    </source>
</evidence>
<keyword evidence="1" id="KW-0863">Zinc-finger</keyword>
<dbReference type="PANTHER" id="PTHR22639">
    <property type="entry name" value="GAG-RELATED PROTEIN"/>
    <property type="match status" value="1"/>
</dbReference>
<dbReference type="InterPro" id="IPR036875">
    <property type="entry name" value="Znf_CCHC_sf"/>
</dbReference>
<dbReference type="InterPro" id="IPR001878">
    <property type="entry name" value="Znf_CCHC"/>
</dbReference>
<evidence type="ECO:0000259" key="2">
    <source>
        <dbReference type="PROSITE" id="PS50158"/>
    </source>
</evidence>
<dbReference type="Gramene" id="TKV98701">
    <property type="protein sequence ID" value="TKV98701"/>
    <property type="gene ID" value="SEVIR_9G577000v2"/>
</dbReference>
<dbReference type="Pfam" id="PF00098">
    <property type="entry name" value="zf-CCHC"/>
    <property type="match status" value="2"/>
</dbReference>
<proteinExistence type="predicted"/>
<dbReference type="EMBL" id="CM016560">
    <property type="protein sequence ID" value="TKV98701.1"/>
    <property type="molecule type" value="Genomic_DNA"/>
</dbReference>
<dbReference type="GO" id="GO:0008270">
    <property type="term" value="F:zinc ion binding"/>
    <property type="evidence" value="ECO:0007669"/>
    <property type="project" value="UniProtKB-KW"/>
</dbReference>
<protein>
    <recommendedName>
        <fullName evidence="2">CCHC-type domain-containing protein</fullName>
    </recommendedName>
</protein>
<dbReference type="GO" id="GO:0002218">
    <property type="term" value="P:activation of innate immune response"/>
    <property type="evidence" value="ECO:0007669"/>
    <property type="project" value="InterPro"/>
</dbReference>
<name>A0A4U6TBF6_SETVI</name>
<organism evidence="3 4">
    <name type="scientific">Setaria viridis</name>
    <name type="common">Green bristlegrass</name>
    <name type="synonym">Setaria italica subsp. viridis</name>
    <dbReference type="NCBI Taxonomy" id="4556"/>
    <lineage>
        <taxon>Eukaryota</taxon>
        <taxon>Viridiplantae</taxon>
        <taxon>Streptophyta</taxon>
        <taxon>Embryophyta</taxon>
        <taxon>Tracheophyta</taxon>
        <taxon>Spermatophyta</taxon>
        <taxon>Magnoliopsida</taxon>
        <taxon>Liliopsida</taxon>
        <taxon>Poales</taxon>
        <taxon>Poaceae</taxon>
        <taxon>PACMAD clade</taxon>
        <taxon>Panicoideae</taxon>
        <taxon>Panicodae</taxon>
        <taxon>Paniceae</taxon>
        <taxon>Cenchrinae</taxon>
        <taxon>Setaria</taxon>
    </lineage>
</organism>
<feature type="domain" description="CCHC-type" evidence="2">
    <location>
        <begin position="90"/>
        <end position="105"/>
    </location>
</feature>
<feature type="domain" description="CCHC-type" evidence="2">
    <location>
        <begin position="31"/>
        <end position="45"/>
    </location>
</feature>
<dbReference type="SUPFAM" id="SSF57756">
    <property type="entry name" value="Retrovirus zinc finger-like domains"/>
    <property type="match status" value="4"/>
</dbReference>
<dbReference type="InterPro" id="IPR042509">
    <property type="entry name" value="ZCCHC3"/>
</dbReference>
<accession>A0A4U6TBF6</accession>
<dbReference type="PROSITE" id="PS50158">
    <property type="entry name" value="ZF_CCHC"/>
    <property type="match status" value="3"/>
</dbReference>
<dbReference type="SMART" id="SM00343">
    <property type="entry name" value="ZnF_C2HC"/>
    <property type="match status" value="8"/>
</dbReference>
<reference evidence="3" key="1">
    <citation type="submission" date="2019-03" db="EMBL/GenBank/DDBJ databases">
        <title>WGS assembly of Setaria viridis.</title>
        <authorList>
            <person name="Huang P."/>
            <person name="Jenkins J."/>
            <person name="Grimwood J."/>
            <person name="Barry K."/>
            <person name="Healey A."/>
            <person name="Mamidi S."/>
            <person name="Sreedasyam A."/>
            <person name="Shu S."/>
            <person name="Feldman M."/>
            <person name="Wu J."/>
            <person name="Yu Y."/>
            <person name="Chen C."/>
            <person name="Johnson J."/>
            <person name="Rokhsar D."/>
            <person name="Baxter I."/>
            <person name="Schmutz J."/>
            <person name="Brutnell T."/>
            <person name="Kellogg E."/>
        </authorList>
    </citation>
    <scope>NUCLEOTIDE SEQUENCE [LARGE SCALE GENOMIC DNA]</scope>
</reference>
<keyword evidence="1" id="KW-0479">Metal-binding</keyword>
<dbReference type="OMA" id="GHESAAC"/>
<dbReference type="Gene3D" id="4.10.60.10">
    <property type="entry name" value="Zinc finger, CCHC-type"/>
    <property type="match status" value="4"/>
</dbReference>
<keyword evidence="4" id="KW-1185">Reference proteome</keyword>
<sequence length="209" mass="22689">MAGRPPRCTLCGGAWHDAYQCTSPPPSVNWCFKCGEMGHARWTCPHKIGTVVVGCNFCDGVGHIRRNCPSPHCSGCHGNHPRTHCPDSPCYKCAGNGHMAQDCTSQGHEICSFCGQTGHSQPQCSSRLPGRRACRNCGGMGHSHQNCASAYNPPHCTVCNTDGHMPTECPVRTGDRDDPYRAFVSPDACALCNRTGHVQANCPQLRRRR</sequence>
<evidence type="ECO:0000313" key="4">
    <source>
        <dbReference type="Proteomes" id="UP000298652"/>
    </source>
</evidence>
<keyword evidence="1" id="KW-0862">Zinc</keyword>